<organism evidence="1 2">
    <name type="scientific">Acorus calamus</name>
    <name type="common">Sweet flag</name>
    <dbReference type="NCBI Taxonomy" id="4465"/>
    <lineage>
        <taxon>Eukaryota</taxon>
        <taxon>Viridiplantae</taxon>
        <taxon>Streptophyta</taxon>
        <taxon>Embryophyta</taxon>
        <taxon>Tracheophyta</taxon>
        <taxon>Spermatophyta</taxon>
        <taxon>Magnoliopsida</taxon>
        <taxon>Liliopsida</taxon>
        <taxon>Acoraceae</taxon>
        <taxon>Acorus</taxon>
    </lineage>
</organism>
<evidence type="ECO:0000313" key="1">
    <source>
        <dbReference type="EMBL" id="KAK1309962.1"/>
    </source>
</evidence>
<evidence type="ECO:0000313" key="2">
    <source>
        <dbReference type="Proteomes" id="UP001180020"/>
    </source>
</evidence>
<reference evidence="1" key="2">
    <citation type="submission" date="2023-06" db="EMBL/GenBank/DDBJ databases">
        <authorList>
            <person name="Ma L."/>
            <person name="Liu K.-W."/>
            <person name="Li Z."/>
            <person name="Hsiao Y.-Y."/>
            <person name="Qi Y."/>
            <person name="Fu T."/>
            <person name="Tang G."/>
            <person name="Zhang D."/>
            <person name="Sun W.-H."/>
            <person name="Liu D.-K."/>
            <person name="Li Y."/>
            <person name="Chen G.-Z."/>
            <person name="Liu X.-D."/>
            <person name="Liao X.-Y."/>
            <person name="Jiang Y.-T."/>
            <person name="Yu X."/>
            <person name="Hao Y."/>
            <person name="Huang J."/>
            <person name="Zhao X.-W."/>
            <person name="Ke S."/>
            <person name="Chen Y.-Y."/>
            <person name="Wu W.-L."/>
            <person name="Hsu J.-L."/>
            <person name="Lin Y.-F."/>
            <person name="Huang M.-D."/>
            <person name="Li C.-Y."/>
            <person name="Huang L."/>
            <person name="Wang Z.-W."/>
            <person name="Zhao X."/>
            <person name="Zhong W.-Y."/>
            <person name="Peng D.-H."/>
            <person name="Ahmad S."/>
            <person name="Lan S."/>
            <person name="Zhang J.-S."/>
            <person name="Tsai W.-C."/>
            <person name="Van De Peer Y."/>
            <person name="Liu Z.-J."/>
        </authorList>
    </citation>
    <scope>NUCLEOTIDE SEQUENCE</scope>
    <source>
        <strain evidence="1">CP</strain>
        <tissue evidence="1">Leaves</tissue>
    </source>
</reference>
<sequence length="159" mass="17526">MRPQGFRKSVQDCSKSCLLEFNKECSDAENLFYNQDASQEEREHLQENFMSVVLSKHTKLKMFNICELVAHGILLKPGGIGIASTVIGGVLTTLDLSLTEEQIKEMVNQVFQSAPMDSGISDIGQDAPMDSDISDIGQQITNLIGNVVQPNTEVFQSDD</sequence>
<accession>A0AAV9E9D7</accession>
<comment type="caution">
    <text evidence="1">The sequence shown here is derived from an EMBL/GenBank/DDBJ whole genome shotgun (WGS) entry which is preliminary data.</text>
</comment>
<keyword evidence="2" id="KW-1185">Reference proteome</keyword>
<dbReference type="AlphaFoldDB" id="A0AAV9E9D7"/>
<dbReference type="Proteomes" id="UP001180020">
    <property type="component" value="Unassembled WGS sequence"/>
</dbReference>
<proteinExistence type="predicted"/>
<reference evidence="1" key="1">
    <citation type="journal article" date="2023" name="Nat. Commun.">
        <title>Diploid and tetraploid genomes of Acorus and the evolution of monocots.</title>
        <authorList>
            <person name="Ma L."/>
            <person name="Liu K.W."/>
            <person name="Li Z."/>
            <person name="Hsiao Y.Y."/>
            <person name="Qi Y."/>
            <person name="Fu T."/>
            <person name="Tang G.D."/>
            <person name="Zhang D."/>
            <person name="Sun W.H."/>
            <person name="Liu D.K."/>
            <person name="Li Y."/>
            <person name="Chen G.Z."/>
            <person name="Liu X.D."/>
            <person name="Liao X.Y."/>
            <person name="Jiang Y.T."/>
            <person name="Yu X."/>
            <person name="Hao Y."/>
            <person name="Huang J."/>
            <person name="Zhao X.W."/>
            <person name="Ke S."/>
            <person name="Chen Y.Y."/>
            <person name="Wu W.L."/>
            <person name="Hsu J.L."/>
            <person name="Lin Y.F."/>
            <person name="Huang M.D."/>
            <person name="Li C.Y."/>
            <person name="Huang L."/>
            <person name="Wang Z.W."/>
            <person name="Zhao X."/>
            <person name="Zhong W.Y."/>
            <person name="Peng D.H."/>
            <person name="Ahmad S."/>
            <person name="Lan S."/>
            <person name="Zhang J.S."/>
            <person name="Tsai W.C."/>
            <person name="Van de Peer Y."/>
            <person name="Liu Z.J."/>
        </authorList>
    </citation>
    <scope>NUCLEOTIDE SEQUENCE</scope>
    <source>
        <strain evidence="1">CP</strain>
    </source>
</reference>
<protein>
    <submittedName>
        <fullName evidence="1">Uncharacterized protein</fullName>
    </submittedName>
</protein>
<dbReference type="EMBL" id="JAUJYO010000008">
    <property type="protein sequence ID" value="KAK1309962.1"/>
    <property type="molecule type" value="Genomic_DNA"/>
</dbReference>
<name>A0AAV9E9D7_ACOCL</name>
<gene>
    <name evidence="1" type="ORF">QJS10_CPA08g00308</name>
</gene>